<keyword evidence="2" id="KW-1185">Reference proteome</keyword>
<evidence type="ECO:0000313" key="1">
    <source>
        <dbReference type="EMBL" id="KAG2467446.1"/>
    </source>
</evidence>
<reference evidence="1 2" key="1">
    <citation type="journal article" date="2021" name="Cell">
        <title>Tracing the genetic footprints of vertebrate landing in non-teleost ray-finned fishes.</title>
        <authorList>
            <person name="Bi X."/>
            <person name="Wang K."/>
            <person name="Yang L."/>
            <person name="Pan H."/>
            <person name="Jiang H."/>
            <person name="Wei Q."/>
            <person name="Fang M."/>
            <person name="Yu H."/>
            <person name="Zhu C."/>
            <person name="Cai Y."/>
            <person name="He Y."/>
            <person name="Gan X."/>
            <person name="Zeng H."/>
            <person name="Yu D."/>
            <person name="Zhu Y."/>
            <person name="Jiang H."/>
            <person name="Qiu Q."/>
            <person name="Yang H."/>
            <person name="Zhang Y.E."/>
            <person name="Wang W."/>
            <person name="Zhu M."/>
            <person name="He S."/>
            <person name="Zhang G."/>
        </authorList>
    </citation>
    <scope>NUCLEOTIDE SEQUENCE [LARGE SCALE GENOMIC DNA]</scope>
    <source>
        <strain evidence="1">Bchr_013</strain>
    </source>
</reference>
<name>A0A8X8BV66_POLSE</name>
<dbReference type="Pfam" id="PF04882">
    <property type="entry name" value="Peroxin-3"/>
    <property type="match status" value="1"/>
</dbReference>
<dbReference type="GO" id="GO:0007031">
    <property type="term" value="P:peroxisome organization"/>
    <property type="evidence" value="ECO:0007669"/>
    <property type="project" value="InterPro"/>
</dbReference>
<feature type="non-terminal residue" evidence="1">
    <location>
        <position position="1"/>
    </location>
</feature>
<feature type="non-terminal residue" evidence="1">
    <location>
        <position position="206"/>
    </location>
</feature>
<dbReference type="InterPro" id="IPR052035">
    <property type="entry name" value="ZnF_BED_domain_contain"/>
</dbReference>
<dbReference type="InterPro" id="IPR012337">
    <property type="entry name" value="RNaseH-like_sf"/>
</dbReference>
<dbReference type="PANTHER" id="PTHR46481:SF9">
    <property type="entry name" value="ZINC FINGER BED DOMAIN-CONTAINING PROTEIN 1-LIKE"/>
    <property type="match status" value="1"/>
</dbReference>
<evidence type="ECO:0000313" key="2">
    <source>
        <dbReference type="Proteomes" id="UP000886611"/>
    </source>
</evidence>
<proteinExistence type="predicted"/>
<comment type="caution">
    <text evidence="1">The sequence shown here is derived from an EMBL/GenBank/DDBJ whole genome shotgun (WGS) entry which is preliminary data.</text>
</comment>
<protein>
    <submittedName>
        <fullName evidence="1">PEX3 factor</fullName>
    </submittedName>
</protein>
<organism evidence="1 2">
    <name type="scientific">Polypterus senegalus</name>
    <name type="common">Senegal bichir</name>
    <dbReference type="NCBI Taxonomy" id="55291"/>
    <lineage>
        <taxon>Eukaryota</taxon>
        <taxon>Metazoa</taxon>
        <taxon>Chordata</taxon>
        <taxon>Craniata</taxon>
        <taxon>Vertebrata</taxon>
        <taxon>Euteleostomi</taxon>
        <taxon>Actinopterygii</taxon>
        <taxon>Polypteriformes</taxon>
        <taxon>Polypteridae</taxon>
        <taxon>Polypterus</taxon>
    </lineage>
</organism>
<dbReference type="PANTHER" id="PTHR46481">
    <property type="entry name" value="ZINC FINGER BED DOMAIN-CONTAINING PROTEIN 4"/>
    <property type="match status" value="1"/>
</dbReference>
<accession>A0A8X8BV66</accession>
<dbReference type="SUPFAM" id="SSF53098">
    <property type="entry name" value="Ribonuclease H-like"/>
    <property type="match status" value="1"/>
</dbReference>
<dbReference type="Proteomes" id="UP000886611">
    <property type="component" value="Unassembled WGS sequence"/>
</dbReference>
<gene>
    <name evidence="1" type="primary">Pex3</name>
    <name evidence="1" type="ORF">GTO96_0010535</name>
</gene>
<dbReference type="GO" id="GO:0005778">
    <property type="term" value="C:peroxisomal membrane"/>
    <property type="evidence" value="ECO:0007669"/>
    <property type="project" value="InterPro"/>
</dbReference>
<sequence length="206" mass="23383">MTPVYAVEKGSFRDLVKVLDPRYIMPSRKHFSKVELPRLCNACRAQVEKDVRSVVHYALTTDLWTSRATQPYVSVTIHYISKDWILCARCLQTEYFPDDHTGAMIAQDFNMVLNTCLQRGFSRLLDNMAEFFRPTDQDSGQGSPVDCLSNVSLPLAKVIPIANGQIHSICSETPSHFVQDLLMIEQVKEFAANVYEAFSTSQQLQK</sequence>
<dbReference type="AlphaFoldDB" id="A0A8X8BV66"/>
<dbReference type="EMBL" id="JAATIS010000859">
    <property type="protein sequence ID" value="KAG2467446.1"/>
    <property type="molecule type" value="Genomic_DNA"/>
</dbReference>
<dbReference type="InterPro" id="IPR006966">
    <property type="entry name" value="Peroxin-3"/>
</dbReference>